<sequence length="206" mass="22676">MKPSARGLDQAAGRNTSDGYYDSRFLAQAIKILPGEFRATGEDLMLVTVLGSCVAACVHDPVALVGGMNHFMLPEGPDGSLGGDSARYGSYAMEVLINELFKLGARRERLEAKVAGGGAVLPGMTFNPVGDRNGRFAIDYLRAEGIRVVAQDLFDVFPRRVHFFPASGRMLVKRLPAVESNELVRREEQYRRRVDRRPAESSIELF</sequence>
<dbReference type="EMBL" id="FQWZ01000001">
    <property type="protein sequence ID" value="SHG48455.1"/>
    <property type="molecule type" value="Genomic_DNA"/>
</dbReference>
<dbReference type="PANTHER" id="PTHR35147:SF2">
    <property type="entry name" value="CHEMORECEPTOR GLUTAMINE DEAMIDASE CHED-RELATED"/>
    <property type="match status" value="1"/>
</dbReference>
<gene>
    <name evidence="3" type="primary">cheD</name>
    <name evidence="4" type="ORF">SAMN04488068_0389</name>
</gene>
<comment type="function">
    <text evidence="3">Probably deamidates glutamine residues to glutamate on methyl-accepting chemotaxis receptors (MCPs), playing an important role in chemotaxis.</text>
</comment>
<dbReference type="CDD" id="cd16352">
    <property type="entry name" value="CheD"/>
    <property type="match status" value="1"/>
</dbReference>
<evidence type="ECO:0000256" key="1">
    <source>
        <dbReference type="ARBA" id="ARBA00022500"/>
    </source>
</evidence>
<comment type="similarity">
    <text evidence="3">Belongs to the CheD family.</text>
</comment>
<evidence type="ECO:0000313" key="5">
    <source>
        <dbReference type="Proteomes" id="UP000199758"/>
    </source>
</evidence>
<dbReference type="InterPro" id="IPR005659">
    <property type="entry name" value="Chemorcpt_Glu_NH3ase_CheD"/>
</dbReference>
<keyword evidence="1 3" id="KW-0145">Chemotaxis</keyword>
<dbReference type="PANTHER" id="PTHR35147">
    <property type="entry name" value="CHEMORECEPTOR GLUTAMINE DEAMIDASE CHED-RELATED"/>
    <property type="match status" value="1"/>
</dbReference>
<dbReference type="SUPFAM" id="SSF64438">
    <property type="entry name" value="CNF1/YfiH-like putative cysteine hydrolases"/>
    <property type="match status" value="1"/>
</dbReference>
<dbReference type="GO" id="GO:0006935">
    <property type="term" value="P:chemotaxis"/>
    <property type="evidence" value="ECO:0007669"/>
    <property type="project" value="UniProtKB-UniRule"/>
</dbReference>
<dbReference type="Pfam" id="PF03975">
    <property type="entry name" value="CheD"/>
    <property type="match status" value="1"/>
</dbReference>
<dbReference type="Gene3D" id="3.30.1330.200">
    <property type="match status" value="1"/>
</dbReference>
<dbReference type="RefSeq" id="WP_175550080.1">
    <property type="nucleotide sequence ID" value="NZ_FQWZ01000001.1"/>
</dbReference>
<evidence type="ECO:0000313" key="4">
    <source>
        <dbReference type="EMBL" id="SHG48455.1"/>
    </source>
</evidence>
<evidence type="ECO:0000256" key="3">
    <source>
        <dbReference type="HAMAP-Rule" id="MF_01440"/>
    </source>
</evidence>
<keyword evidence="5" id="KW-1185">Reference proteome</keyword>
<organism evidence="4 5">
    <name type="scientific">Hydrocarboniphaga daqingensis</name>
    <dbReference type="NCBI Taxonomy" id="490188"/>
    <lineage>
        <taxon>Bacteria</taxon>
        <taxon>Pseudomonadati</taxon>
        <taxon>Pseudomonadota</taxon>
        <taxon>Gammaproteobacteria</taxon>
        <taxon>Nevskiales</taxon>
        <taxon>Nevskiaceae</taxon>
        <taxon>Hydrocarboniphaga</taxon>
    </lineage>
</organism>
<dbReference type="STRING" id="490188.SAMN04488068_0389"/>
<accession>A0A1M5K6P3</accession>
<evidence type="ECO:0000256" key="2">
    <source>
        <dbReference type="ARBA" id="ARBA00022801"/>
    </source>
</evidence>
<dbReference type="HAMAP" id="MF_01440">
    <property type="entry name" value="CheD"/>
    <property type="match status" value="1"/>
</dbReference>
<protein>
    <recommendedName>
        <fullName evidence="3">Probable chemoreceptor glutamine deamidase CheD</fullName>
        <ecNumber evidence="3">3.5.1.44</ecNumber>
    </recommendedName>
</protein>
<reference evidence="4 5" key="1">
    <citation type="submission" date="2016-11" db="EMBL/GenBank/DDBJ databases">
        <authorList>
            <person name="Jaros S."/>
            <person name="Januszkiewicz K."/>
            <person name="Wedrychowicz H."/>
        </authorList>
    </citation>
    <scope>NUCLEOTIDE SEQUENCE [LARGE SCALE GENOMIC DNA]</scope>
    <source>
        <strain evidence="4 5">CGMCC 1.7049</strain>
    </source>
</reference>
<dbReference type="InterPro" id="IPR038592">
    <property type="entry name" value="CheD-like_sf"/>
</dbReference>
<keyword evidence="2 3" id="KW-0378">Hydrolase</keyword>
<comment type="catalytic activity">
    <reaction evidence="3">
        <text>L-glutaminyl-[protein] + H2O = L-glutamyl-[protein] + NH4(+)</text>
        <dbReference type="Rhea" id="RHEA:16441"/>
        <dbReference type="Rhea" id="RHEA-COMP:10207"/>
        <dbReference type="Rhea" id="RHEA-COMP:10208"/>
        <dbReference type="ChEBI" id="CHEBI:15377"/>
        <dbReference type="ChEBI" id="CHEBI:28938"/>
        <dbReference type="ChEBI" id="CHEBI:29973"/>
        <dbReference type="ChEBI" id="CHEBI:30011"/>
        <dbReference type="EC" id="3.5.1.44"/>
    </reaction>
</comment>
<dbReference type="Proteomes" id="UP000199758">
    <property type="component" value="Unassembled WGS sequence"/>
</dbReference>
<dbReference type="NCBIfam" id="NF010013">
    <property type="entry name" value="PRK13487.1"/>
    <property type="match status" value="1"/>
</dbReference>
<dbReference type="AlphaFoldDB" id="A0A1M5K6P3"/>
<dbReference type="InterPro" id="IPR011324">
    <property type="entry name" value="Cytotoxic_necrot_fac-like_cat"/>
</dbReference>
<proteinExistence type="inferred from homology"/>
<dbReference type="GO" id="GO:0050568">
    <property type="term" value="F:protein-glutamine glutaminase activity"/>
    <property type="evidence" value="ECO:0007669"/>
    <property type="project" value="UniProtKB-UniRule"/>
</dbReference>
<name>A0A1M5K6P3_9GAMM</name>
<dbReference type="EC" id="3.5.1.44" evidence="3"/>